<evidence type="ECO:0000256" key="1">
    <source>
        <dbReference type="ARBA" id="ARBA00022679"/>
    </source>
</evidence>
<dbReference type="AlphaFoldDB" id="A0A1J4VBT4"/>
<keyword evidence="1" id="KW-0808">Transferase</keyword>
<protein>
    <recommendedName>
        <fullName evidence="6">4-alpha-glucanotransferase</fullName>
    </recommendedName>
</protein>
<evidence type="ECO:0000313" key="5">
    <source>
        <dbReference type="Proteomes" id="UP000183206"/>
    </source>
</evidence>
<dbReference type="SUPFAM" id="SSF53756">
    <property type="entry name" value="UDP-Glycosyltransferase/glycogen phosphorylase"/>
    <property type="match status" value="1"/>
</dbReference>
<proteinExistence type="predicted"/>
<evidence type="ECO:0008006" key="6">
    <source>
        <dbReference type="Google" id="ProtNLM"/>
    </source>
</evidence>
<dbReference type="Pfam" id="PF00534">
    <property type="entry name" value="Glycos_transf_1"/>
    <property type="match status" value="1"/>
</dbReference>
<dbReference type="GO" id="GO:0009103">
    <property type="term" value="P:lipopolysaccharide biosynthetic process"/>
    <property type="evidence" value="ECO:0007669"/>
    <property type="project" value="TreeGrafter"/>
</dbReference>
<name>A0A1J4VBT4_9BACT</name>
<reference evidence="4 5" key="1">
    <citation type="journal article" date="2016" name="Environ. Microbiol.">
        <title>Genomic resolution of a cold subsurface aquifer community provides metabolic insights for novel microbes adapted to high CO concentrations.</title>
        <authorList>
            <person name="Probst A.J."/>
            <person name="Castelle C.J."/>
            <person name="Singh A."/>
            <person name="Brown C.T."/>
            <person name="Anantharaman K."/>
            <person name="Sharon I."/>
            <person name="Hug L.A."/>
            <person name="Burstein D."/>
            <person name="Emerson J.B."/>
            <person name="Thomas B.C."/>
            <person name="Banfield J.F."/>
        </authorList>
    </citation>
    <scope>NUCLEOTIDE SEQUENCE [LARGE SCALE GENOMIC DNA]</scope>
    <source>
        <strain evidence="4">CG1_02_47_685</strain>
    </source>
</reference>
<organism evidence="4 5">
    <name type="scientific">Candidatus Nomurabacteria bacterium CG1_02_47_685</name>
    <dbReference type="NCBI Taxonomy" id="1805282"/>
    <lineage>
        <taxon>Bacteria</taxon>
        <taxon>Candidatus Nomuraibacteriota</taxon>
    </lineage>
</organism>
<dbReference type="STRING" id="1805282.AUJ44_03340"/>
<dbReference type="InterPro" id="IPR028098">
    <property type="entry name" value="Glyco_trans_4-like_N"/>
</dbReference>
<dbReference type="InterPro" id="IPR001296">
    <property type="entry name" value="Glyco_trans_1"/>
</dbReference>
<dbReference type="Gene3D" id="3.40.50.2000">
    <property type="entry name" value="Glycogen Phosphorylase B"/>
    <property type="match status" value="2"/>
</dbReference>
<dbReference type="Pfam" id="PF13439">
    <property type="entry name" value="Glyco_transf_4"/>
    <property type="match status" value="1"/>
</dbReference>
<dbReference type="EMBL" id="MNVO01000051">
    <property type="protein sequence ID" value="OIO32022.1"/>
    <property type="molecule type" value="Genomic_DNA"/>
</dbReference>
<evidence type="ECO:0000313" key="4">
    <source>
        <dbReference type="EMBL" id="OIO32022.1"/>
    </source>
</evidence>
<accession>A0A1J4VBT4</accession>
<dbReference type="PROSITE" id="PS51257">
    <property type="entry name" value="PROKAR_LIPOPROTEIN"/>
    <property type="match status" value="1"/>
</dbReference>
<dbReference type="CDD" id="cd03801">
    <property type="entry name" value="GT4_PimA-like"/>
    <property type="match status" value="1"/>
</dbReference>
<dbReference type="PANTHER" id="PTHR46401">
    <property type="entry name" value="GLYCOSYLTRANSFERASE WBBK-RELATED"/>
    <property type="match status" value="1"/>
</dbReference>
<dbReference type="PANTHER" id="PTHR46401:SF2">
    <property type="entry name" value="GLYCOSYLTRANSFERASE WBBK-RELATED"/>
    <property type="match status" value="1"/>
</dbReference>
<evidence type="ECO:0000259" key="2">
    <source>
        <dbReference type="Pfam" id="PF00534"/>
    </source>
</evidence>
<sequence length="408" mass="45483">MSYRVLMFGWEFPPHNSGGLGTACFGLTRALADEGTDIIFVLPKKIGDVRSGRMRVLFADTATGAGTITFTEVESALVPYATSESYMLSGSENGDIIRNLYSRTLLGEVKNYALRARQIARKEQFDIIHAHDWLAFLAGIEAKKVSGKPLILHVHATEFDRTGGQGVNSDVYDIEKSSMEYADHIIAVSNYTKQQIVRQYGIPSEKITVVHNGIDPDFRYNVIPRLQKIKKQKNKIVLFVGRITIQKGPEYFVRAAKKVLERYPNALFIVSGSGDMERQMMTEVAYLGISDRVIFTGFLRGDDLIALYQAADLFVMPSVSEPFGITPLESIINGTPVIVSKQSGVSEVLSHALKVDFWDTDEMANKILSVLQNDSLKETLRENGHKEIKKVNWNSAAKKCVAVYSIFL</sequence>
<dbReference type="GO" id="GO:0016757">
    <property type="term" value="F:glycosyltransferase activity"/>
    <property type="evidence" value="ECO:0007669"/>
    <property type="project" value="InterPro"/>
</dbReference>
<comment type="caution">
    <text evidence="4">The sequence shown here is derived from an EMBL/GenBank/DDBJ whole genome shotgun (WGS) entry which is preliminary data.</text>
</comment>
<feature type="domain" description="Glycosyl transferase family 1" evidence="2">
    <location>
        <begin position="229"/>
        <end position="386"/>
    </location>
</feature>
<feature type="domain" description="Glycosyltransferase subfamily 4-like N-terminal" evidence="3">
    <location>
        <begin position="18"/>
        <end position="217"/>
    </location>
</feature>
<evidence type="ECO:0000259" key="3">
    <source>
        <dbReference type="Pfam" id="PF13439"/>
    </source>
</evidence>
<dbReference type="Proteomes" id="UP000183206">
    <property type="component" value="Unassembled WGS sequence"/>
</dbReference>
<gene>
    <name evidence="4" type="ORF">AUJ44_03340</name>
</gene>